<comment type="caution">
    <text evidence="1">The sequence shown here is derived from an EMBL/GenBank/DDBJ whole genome shotgun (WGS) entry which is preliminary data.</text>
</comment>
<organism evidence="1 2">
    <name type="scientific">Methylobacterium longum</name>
    <dbReference type="NCBI Taxonomy" id="767694"/>
    <lineage>
        <taxon>Bacteria</taxon>
        <taxon>Pseudomonadati</taxon>
        <taxon>Pseudomonadota</taxon>
        <taxon>Alphaproteobacteria</taxon>
        <taxon>Hyphomicrobiales</taxon>
        <taxon>Methylobacteriaceae</taxon>
        <taxon>Methylobacterium</taxon>
    </lineage>
</organism>
<dbReference type="RefSeq" id="WP_238291065.1">
    <property type="nucleotide sequence ID" value="NZ_BPQS01000031.1"/>
</dbReference>
<name>A0ABT8AVX0_9HYPH</name>
<sequence>MEHQDLLAGSVRRHILHHAAAGDLYGQRMIEEPGRRGYKPGAGGT</sequence>
<gene>
    <name evidence="1" type="ORF">QWZ18_23485</name>
</gene>
<protein>
    <submittedName>
        <fullName evidence="1">Uncharacterized protein</fullName>
    </submittedName>
</protein>
<proteinExistence type="predicted"/>
<evidence type="ECO:0000313" key="1">
    <source>
        <dbReference type="EMBL" id="MDN3573575.1"/>
    </source>
</evidence>
<evidence type="ECO:0000313" key="2">
    <source>
        <dbReference type="Proteomes" id="UP001244297"/>
    </source>
</evidence>
<dbReference type="EMBL" id="JAUFPT010000078">
    <property type="protein sequence ID" value="MDN3573575.1"/>
    <property type="molecule type" value="Genomic_DNA"/>
</dbReference>
<keyword evidence="2" id="KW-1185">Reference proteome</keyword>
<accession>A0ABT8AVX0</accession>
<dbReference type="Proteomes" id="UP001244297">
    <property type="component" value="Unassembled WGS sequence"/>
</dbReference>
<reference evidence="2" key="1">
    <citation type="journal article" date="2019" name="Int. J. Syst. Evol. Microbiol.">
        <title>The Global Catalogue of Microorganisms (GCM) 10K type strain sequencing project: providing services to taxonomists for standard genome sequencing and annotation.</title>
        <authorList>
            <consortium name="The Broad Institute Genomics Platform"/>
            <consortium name="The Broad Institute Genome Sequencing Center for Infectious Disease"/>
            <person name="Wu L."/>
            <person name="Ma J."/>
        </authorList>
    </citation>
    <scope>NUCLEOTIDE SEQUENCE [LARGE SCALE GENOMIC DNA]</scope>
    <source>
        <strain evidence="2">CECT 7806</strain>
    </source>
</reference>